<proteinExistence type="predicted"/>
<keyword evidence="1" id="KW-1133">Transmembrane helix</keyword>
<feature type="transmembrane region" description="Helical" evidence="1">
    <location>
        <begin position="267"/>
        <end position="289"/>
    </location>
</feature>
<feature type="transmembrane region" description="Helical" evidence="1">
    <location>
        <begin position="207"/>
        <end position="228"/>
    </location>
</feature>
<accession>A0A7W6DDM5</accession>
<dbReference type="InterPro" id="IPR016833">
    <property type="entry name" value="Put_Na-Bile_cotransptr"/>
</dbReference>
<evidence type="ECO:0000256" key="1">
    <source>
        <dbReference type="SAM" id="Phobius"/>
    </source>
</evidence>
<feature type="transmembrane region" description="Helical" evidence="1">
    <location>
        <begin position="74"/>
        <end position="95"/>
    </location>
</feature>
<dbReference type="PANTHER" id="PTHR18640">
    <property type="entry name" value="SOLUTE CARRIER FAMILY 10 MEMBER 7"/>
    <property type="match status" value="1"/>
</dbReference>
<protein>
    <submittedName>
        <fullName evidence="2">Sodium/bile acid cotransporter 7</fullName>
    </submittedName>
</protein>
<feature type="transmembrane region" description="Helical" evidence="1">
    <location>
        <begin position="101"/>
        <end position="123"/>
    </location>
</feature>
<comment type="caution">
    <text evidence="2">The sequence shown here is derived from an EMBL/GenBank/DDBJ whole genome shotgun (WGS) entry which is preliminary data.</text>
</comment>
<keyword evidence="1" id="KW-0812">Transmembrane</keyword>
<evidence type="ECO:0000313" key="3">
    <source>
        <dbReference type="Proteomes" id="UP000552757"/>
    </source>
</evidence>
<dbReference type="Proteomes" id="UP000552757">
    <property type="component" value="Unassembled WGS sequence"/>
</dbReference>
<keyword evidence="3" id="KW-1185">Reference proteome</keyword>
<dbReference type="AlphaFoldDB" id="A0A7W6DDM5"/>
<organism evidence="2 3">
    <name type="scientific">Sphingobium fontiphilum</name>
    <dbReference type="NCBI Taxonomy" id="944425"/>
    <lineage>
        <taxon>Bacteria</taxon>
        <taxon>Pseudomonadati</taxon>
        <taxon>Pseudomonadota</taxon>
        <taxon>Alphaproteobacteria</taxon>
        <taxon>Sphingomonadales</taxon>
        <taxon>Sphingomonadaceae</taxon>
        <taxon>Sphingobium</taxon>
    </lineage>
</organism>
<name>A0A7W6DDM5_9SPHN</name>
<feature type="transmembrane region" description="Helical" evidence="1">
    <location>
        <begin position="234"/>
        <end position="255"/>
    </location>
</feature>
<dbReference type="Pfam" id="PF13593">
    <property type="entry name" value="SBF_like"/>
    <property type="match status" value="1"/>
</dbReference>
<reference evidence="2 3" key="1">
    <citation type="submission" date="2020-08" db="EMBL/GenBank/DDBJ databases">
        <title>Genomic Encyclopedia of Type Strains, Phase IV (KMG-IV): sequencing the most valuable type-strain genomes for metagenomic binning, comparative biology and taxonomic classification.</title>
        <authorList>
            <person name="Goeker M."/>
        </authorList>
    </citation>
    <scope>NUCLEOTIDE SEQUENCE [LARGE SCALE GENOMIC DNA]</scope>
    <source>
        <strain evidence="2 3">DSM 29348</strain>
    </source>
</reference>
<feature type="transmembrane region" description="Helical" evidence="1">
    <location>
        <begin position="130"/>
        <end position="156"/>
    </location>
</feature>
<feature type="transmembrane region" description="Helical" evidence="1">
    <location>
        <begin position="168"/>
        <end position="186"/>
    </location>
</feature>
<feature type="transmembrane region" description="Helical" evidence="1">
    <location>
        <begin position="44"/>
        <end position="62"/>
    </location>
</feature>
<gene>
    <name evidence="2" type="ORF">GGR44_000968</name>
</gene>
<dbReference type="PIRSF" id="PIRSF026166">
    <property type="entry name" value="UCP026166"/>
    <property type="match status" value="1"/>
</dbReference>
<evidence type="ECO:0000313" key="2">
    <source>
        <dbReference type="EMBL" id="MBB3981321.1"/>
    </source>
</evidence>
<dbReference type="PANTHER" id="PTHR18640:SF5">
    <property type="entry name" value="SODIUM_BILE ACID COTRANSPORTER 7"/>
    <property type="match status" value="1"/>
</dbReference>
<dbReference type="Gene3D" id="1.20.1530.20">
    <property type="match status" value="1"/>
</dbReference>
<dbReference type="EMBL" id="JACIEB010000002">
    <property type="protein sequence ID" value="MBB3981321.1"/>
    <property type="molecule type" value="Genomic_DNA"/>
</dbReference>
<dbReference type="GO" id="GO:0005886">
    <property type="term" value="C:plasma membrane"/>
    <property type="evidence" value="ECO:0007669"/>
    <property type="project" value="TreeGrafter"/>
</dbReference>
<dbReference type="RefSeq" id="WP_183954340.1">
    <property type="nucleotide sequence ID" value="NZ_JACIEB010000002.1"/>
</dbReference>
<keyword evidence="1" id="KW-0472">Membrane</keyword>
<dbReference type="InterPro" id="IPR038770">
    <property type="entry name" value="Na+/solute_symporter_sf"/>
</dbReference>
<sequence>MARPSIASLRIDPFLPWLIGTVVAASLLPARGQAAQAVDILADIAIALLFFLHGAKLSRAAILQGAGHWRLHLMVLGSTYMLFPAAGIILFALLGNAIDPVLLSGIVYLTLLPSTVQSSIAFTAMAGGNVAAAVCSASLSNLLGIMLTPLLVGLVMQVDGGGLSSLHSIQTIALQLLAPFVAGHVLRPLIGGFIDRNKGMLTPVDRGSILLVVYSAFSAAVVGGIWTRVNAVDLLMLLGLSAVILAFIMAANMLIARWAGLAREDAIVLLFCGSKKSLVSGVPMAGALFPPAQVGMLVLPLMIFHQLQLFLCAALAGRFRRQLDEATKATSIPAIPTLPQTEVEIAEAACAIGMTIPPACMAGVVANMALLDRHAAILLAPAEDAAA</sequence>